<proteinExistence type="predicted"/>
<evidence type="ECO:0000313" key="2">
    <source>
        <dbReference type="Proteomes" id="UP000479710"/>
    </source>
</evidence>
<dbReference type="EMBL" id="SPHZ02000002">
    <property type="protein sequence ID" value="KAF0929287.1"/>
    <property type="molecule type" value="Genomic_DNA"/>
</dbReference>
<gene>
    <name evidence="1" type="ORF">E2562_019873</name>
</gene>
<comment type="caution">
    <text evidence="1">The sequence shown here is derived from an EMBL/GenBank/DDBJ whole genome shotgun (WGS) entry which is preliminary data.</text>
</comment>
<dbReference type="AlphaFoldDB" id="A0A6G1EXC4"/>
<accession>A0A6G1EXC4</accession>
<dbReference type="EMBL" id="SPHZ02000002">
    <property type="protein sequence ID" value="KAF0929290.1"/>
    <property type="molecule type" value="Genomic_DNA"/>
</dbReference>
<dbReference type="EMBL" id="SPHZ02000002">
    <property type="protein sequence ID" value="KAF0929289.1"/>
    <property type="molecule type" value="Genomic_DNA"/>
</dbReference>
<dbReference type="EMBL" id="SPHZ02000002">
    <property type="protein sequence ID" value="KAF0929286.1"/>
    <property type="molecule type" value="Genomic_DNA"/>
</dbReference>
<sequence>MEALCVASVPCDLREEERGRTGLPSLMRERGTPLCSSVYWGGAGRRGSEANSEHLCSSQPIAHLVRRVENSSQQSEV</sequence>
<protein>
    <submittedName>
        <fullName evidence="1">Uncharacterized protein</fullName>
    </submittedName>
</protein>
<reference evidence="1 2" key="1">
    <citation type="submission" date="2019-11" db="EMBL/GenBank/DDBJ databases">
        <title>Whole genome sequence of Oryza granulata.</title>
        <authorList>
            <person name="Li W."/>
        </authorList>
    </citation>
    <scope>NUCLEOTIDE SEQUENCE [LARGE SCALE GENOMIC DNA]</scope>
    <source>
        <strain evidence="2">cv. Menghai</strain>
        <tissue evidence="1">Leaf</tissue>
    </source>
</reference>
<organism evidence="1 2">
    <name type="scientific">Oryza meyeriana var. granulata</name>
    <dbReference type="NCBI Taxonomy" id="110450"/>
    <lineage>
        <taxon>Eukaryota</taxon>
        <taxon>Viridiplantae</taxon>
        <taxon>Streptophyta</taxon>
        <taxon>Embryophyta</taxon>
        <taxon>Tracheophyta</taxon>
        <taxon>Spermatophyta</taxon>
        <taxon>Magnoliopsida</taxon>
        <taxon>Liliopsida</taxon>
        <taxon>Poales</taxon>
        <taxon>Poaceae</taxon>
        <taxon>BOP clade</taxon>
        <taxon>Oryzoideae</taxon>
        <taxon>Oryzeae</taxon>
        <taxon>Oryzinae</taxon>
        <taxon>Oryza</taxon>
        <taxon>Oryza meyeriana</taxon>
    </lineage>
</organism>
<evidence type="ECO:0000313" key="1">
    <source>
        <dbReference type="EMBL" id="KAF0929287.1"/>
    </source>
</evidence>
<name>A0A6G1EXC4_9ORYZ</name>
<dbReference type="Proteomes" id="UP000479710">
    <property type="component" value="Unassembled WGS sequence"/>
</dbReference>
<keyword evidence="2" id="KW-1185">Reference proteome</keyword>